<dbReference type="InterPro" id="IPR000836">
    <property type="entry name" value="PRTase_dom"/>
</dbReference>
<dbReference type="InterPro" id="IPR050582">
    <property type="entry name" value="HAD-like_SerB"/>
</dbReference>
<dbReference type="Gene3D" id="3.40.50.1000">
    <property type="entry name" value="HAD superfamily/HAD-like"/>
    <property type="match status" value="1"/>
</dbReference>
<gene>
    <name evidence="2" type="ORF">PG996_008157</name>
</gene>
<dbReference type="Pfam" id="PF12710">
    <property type="entry name" value="HAD"/>
    <property type="match status" value="1"/>
</dbReference>
<dbReference type="PANTHER" id="PTHR43344:SF20">
    <property type="entry name" value="URACIL PHOSPHORIBOSYLTRANSFERASE"/>
    <property type="match status" value="1"/>
</dbReference>
<organism evidence="2 3">
    <name type="scientific">Apiospora saccharicola</name>
    <dbReference type="NCBI Taxonomy" id="335842"/>
    <lineage>
        <taxon>Eukaryota</taxon>
        <taxon>Fungi</taxon>
        <taxon>Dikarya</taxon>
        <taxon>Ascomycota</taxon>
        <taxon>Pezizomycotina</taxon>
        <taxon>Sordariomycetes</taxon>
        <taxon>Xylariomycetidae</taxon>
        <taxon>Amphisphaeriales</taxon>
        <taxon>Apiosporaceae</taxon>
        <taxon>Apiospora</taxon>
    </lineage>
</organism>
<dbReference type="Gene3D" id="3.40.50.2020">
    <property type="match status" value="1"/>
</dbReference>
<sequence length="661" mass="72426">MASYKPPSSGPSKPTVVGIYGISGCGKTHLVNELKNTHQLGHFLFYEGSEVIASVVPGGLAAFQGSNQSQKQEWRQAAIDKIRYESIESKQTAVVNGHSMFWFEEDASGEFVFTEADANTFTHILYLEVRPELIALRRSNDAQRQRSHASINHLLKWQSADRGQGTVIKAMPHPRNPVHNEQHNLSLAQWDLDGVLSNLGKDLATMMFFDADKTLAAEDTGSMFWQLASSSGDKSGTLKELFSGPLQYSYTAFRQATLLYEQEAFESSVDKLDTLLDLVAASVSIRSEFIDLLHLISKQNNAGAVILTCGMHQIWKKILQNHHLADVVSVIGGGRVQDGYVITPEVKASLVVNLRAARGLYVWAFGDSPLDIPMFQQADQAVVVVGEPNLRSKSMEEALKTSIDNDGLRARQLLSPSHVAPIVGIDQVPVMTLRDSDILDSLTLTTPFPRSGLEVLDATDTAAARLLMTPTRNANISGPALRKAHEDIGRYLATTILSEKLGLDEYPIPHVQGIRTVGYRIHAEARTTIIALMRGGESMALGVAGVMEKAMFVHAKEPEGVEWHHLQGQSTVLLVDSVVNSGSSMVRFIQRICRLHKRIRIVVVAGVVQRQSISPESGSLHVLAKALGGFMVVTLRLSDNRFNGSGITDTGNRLFNTTHLL</sequence>
<dbReference type="Gene3D" id="3.40.50.300">
    <property type="entry name" value="P-loop containing nucleotide triphosphate hydrolases"/>
    <property type="match status" value="1"/>
</dbReference>
<keyword evidence="3" id="KW-1185">Reference proteome</keyword>
<accession>A0ABR1UX85</accession>
<dbReference type="Proteomes" id="UP001446871">
    <property type="component" value="Unassembled WGS sequence"/>
</dbReference>
<feature type="domain" description="Phosphoribosyltransferase" evidence="1">
    <location>
        <begin position="459"/>
        <end position="657"/>
    </location>
</feature>
<protein>
    <recommendedName>
        <fullName evidence="1">Phosphoribosyltransferase domain-containing protein</fullName>
    </recommendedName>
</protein>
<comment type="caution">
    <text evidence="2">The sequence shown here is derived from an EMBL/GenBank/DDBJ whole genome shotgun (WGS) entry which is preliminary data.</text>
</comment>
<dbReference type="InterPro" id="IPR029057">
    <property type="entry name" value="PRTase-like"/>
</dbReference>
<dbReference type="InterPro" id="IPR027417">
    <property type="entry name" value="P-loop_NTPase"/>
</dbReference>
<dbReference type="SUPFAM" id="SSF52540">
    <property type="entry name" value="P-loop containing nucleoside triphosphate hydrolases"/>
    <property type="match status" value="1"/>
</dbReference>
<dbReference type="SUPFAM" id="SSF53271">
    <property type="entry name" value="PRTase-like"/>
    <property type="match status" value="1"/>
</dbReference>
<dbReference type="Pfam" id="PF13207">
    <property type="entry name" value="AAA_17"/>
    <property type="match status" value="1"/>
</dbReference>
<dbReference type="InterPro" id="IPR036412">
    <property type="entry name" value="HAD-like_sf"/>
</dbReference>
<evidence type="ECO:0000313" key="2">
    <source>
        <dbReference type="EMBL" id="KAK8063505.1"/>
    </source>
</evidence>
<proteinExistence type="predicted"/>
<evidence type="ECO:0000259" key="1">
    <source>
        <dbReference type="Pfam" id="PF14681"/>
    </source>
</evidence>
<name>A0ABR1UX85_9PEZI</name>
<reference evidence="2 3" key="1">
    <citation type="submission" date="2023-01" db="EMBL/GenBank/DDBJ databases">
        <title>Analysis of 21 Apiospora genomes using comparative genomics revels a genus with tremendous synthesis potential of carbohydrate active enzymes and secondary metabolites.</title>
        <authorList>
            <person name="Sorensen T."/>
        </authorList>
    </citation>
    <scope>NUCLEOTIDE SEQUENCE [LARGE SCALE GENOMIC DNA]</scope>
    <source>
        <strain evidence="2 3">CBS 83171</strain>
    </source>
</reference>
<dbReference type="PANTHER" id="PTHR43344">
    <property type="entry name" value="PHOSPHOSERINE PHOSPHATASE"/>
    <property type="match status" value="1"/>
</dbReference>
<dbReference type="SUPFAM" id="SSF56784">
    <property type="entry name" value="HAD-like"/>
    <property type="match status" value="1"/>
</dbReference>
<dbReference type="CDD" id="cd06223">
    <property type="entry name" value="PRTases_typeI"/>
    <property type="match status" value="1"/>
</dbReference>
<dbReference type="PROSITE" id="PS51257">
    <property type="entry name" value="PROKAR_LIPOPROTEIN"/>
    <property type="match status" value="1"/>
</dbReference>
<evidence type="ECO:0000313" key="3">
    <source>
        <dbReference type="Proteomes" id="UP001446871"/>
    </source>
</evidence>
<dbReference type="Pfam" id="PF14681">
    <property type="entry name" value="UPRTase"/>
    <property type="match status" value="1"/>
</dbReference>
<dbReference type="InterPro" id="IPR023214">
    <property type="entry name" value="HAD_sf"/>
</dbReference>
<dbReference type="EMBL" id="JAQQWM010000005">
    <property type="protein sequence ID" value="KAK8063505.1"/>
    <property type="molecule type" value="Genomic_DNA"/>
</dbReference>